<keyword evidence="14" id="KW-1185">Reference proteome</keyword>
<keyword evidence="9" id="KW-0902">Two-component regulatory system</keyword>
<evidence type="ECO:0000259" key="12">
    <source>
        <dbReference type="PROSITE" id="PS50109"/>
    </source>
</evidence>
<dbReference type="InterPro" id="IPR003594">
    <property type="entry name" value="HATPase_dom"/>
</dbReference>
<sequence length="337" mass="39847">MRLRRFLSIYYSQMATHFIFLCLIEGLLYIFEVNRYLMIYLLVIGILLELIYLGQQYMKKFRYYKEMTIKLDMLDQKNMLSEMMERPDFFEGEFIYDILQSCNKSMNDEILQYRTEAAGYREYIEMWIHEVKTPLAAAKLILENHPSEITEAMDEALQQINYYLEQALYYARSNSVEKDYLVKELNLKDMVQKAVRSNARIMISNKIKISMNNLDQKIFSDEKWLLFILNQIISNAVKYKKEDPQISFEARQSTNQIFLEIRDNGIGIAAKDLPRVTDKGYTGTTGRNYEKSTGMGLYLCKKLCDKLHLSFKIESKEEEYTIVTIGFPRSSMIFLNE</sequence>
<keyword evidence="6 11" id="KW-0812">Transmembrane</keyword>
<evidence type="ECO:0000256" key="5">
    <source>
        <dbReference type="ARBA" id="ARBA00022679"/>
    </source>
</evidence>
<protein>
    <recommendedName>
        <fullName evidence="3">histidine kinase</fullName>
        <ecNumber evidence="3">2.7.13.3</ecNumber>
    </recommendedName>
</protein>
<evidence type="ECO:0000256" key="1">
    <source>
        <dbReference type="ARBA" id="ARBA00000085"/>
    </source>
</evidence>
<dbReference type="InterPro" id="IPR050351">
    <property type="entry name" value="BphY/WalK/GraS-like"/>
</dbReference>
<dbReference type="Proteomes" id="UP001482154">
    <property type="component" value="Unassembled WGS sequence"/>
</dbReference>
<dbReference type="SMART" id="SM00387">
    <property type="entry name" value="HATPase_c"/>
    <property type="match status" value="1"/>
</dbReference>
<evidence type="ECO:0000256" key="9">
    <source>
        <dbReference type="ARBA" id="ARBA00023012"/>
    </source>
</evidence>
<feature type="transmembrane region" description="Helical" evidence="11">
    <location>
        <begin position="37"/>
        <end position="54"/>
    </location>
</feature>
<dbReference type="Gene3D" id="3.30.565.10">
    <property type="entry name" value="Histidine kinase-like ATPase, C-terminal domain"/>
    <property type="match status" value="1"/>
</dbReference>
<dbReference type="EMBL" id="JBBNIN010000018">
    <property type="protein sequence ID" value="MEQ2711722.1"/>
    <property type="molecule type" value="Genomic_DNA"/>
</dbReference>
<evidence type="ECO:0000256" key="4">
    <source>
        <dbReference type="ARBA" id="ARBA00022475"/>
    </source>
</evidence>
<evidence type="ECO:0000313" key="14">
    <source>
        <dbReference type="Proteomes" id="UP001482154"/>
    </source>
</evidence>
<feature type="transmembrane region" description="Helical" evidence="11">
    <location>
        <begin position="7"/>
        <end position="31"/>
    </location>
</feature>
<organism evidence="13 14">
    <name type="scientific">Anaerostipes amylophilus</name>
    <dbReference type="NCBI Taxonomy" id="2981779"/>
    <lineage>
        <taxon>Bacteria</taxon>
        <taxon>Bacillati</taxon>
        <taxon>Bacillota</taxon>
        <taxon>Clostridia</taxon>
        <taxon>Lachnospirales</taxon>
        <taxon>Lachnospiraceae</taxon>
        <taxon>Anaerostipes</taxon>
    </lineage>
</organism>
<dbReference type="PANTHER" id="PTHR45453">
    <property type="entry name" value="PHOSPHATE REGULON SENSOR PROTEIN PHOR"/>
    <property type="match status" value="1"/>
</dbReference>
<comment type="caution">
    <text evidence="13">The sequence shown here is derived from an EMBL/GenBank/DDBJ whole genome shotgun (WGS) entry which is preliminary data.</text>
</comment>
<dbReference type="RefSeq" id="WP_349111214.1">
    <property type="nucleotide sequence ID" value="NZ_JBBNIN010000018.1"/>
</dbReference>
<comment type="catalytic activity">
    <reaction evidence="1">
        <text>ATP + protein L-histidine = ADP + protein N-phospho-L-histidine.</text>
        <dbReference type="EC" id="2.7.13.3"/>
    </reaction>
</comment>
<evidence type="ECO:0000256" key="2">
    <source>
        <dbReference type="ARBA" id="ARBA00004651"/>
    </source>
</evidence>
<accession>A0ABV1IZK1</accession>
<dbReference type="PROSITE" id="PS50109">
    <property type="entry name" value="HIS_KIN"/>
    <property type="match status" value="1"/>
</dbReference>
<dbReference type="EC" id="2.7.13.3" evidence="3"/>
<proteinExistence type="predicted"/>
<keyword evidence="4" id="KW-1003">Cell membrane</keyword>
<gene>
    <name evidence="13" type="ORF">AAAU51_11140</name>
</gene>
<keyword evidence="10 11" id="KW-0472">Membrane</keyword>
<evidence type="ECO:0000256" key="3">
    <source>
        <dbReference type="ARBA" id="ARBA00012438"/>
    </source>
</evidence>
<dbReference type="SUPFAM" id="SSF55874">
    <property type="entry name" value="ATPase domain of HSP90 chaperone/DNA topoisomerase II/histidine kinase"/>
    <property type="match status" value="1"/>
</dbReference>
<reference evidence="13 14" key="1">
    <citation type="submission" date="2024-04" db="EMBL/GenBank/DDBJ databases">
        <title>Human intestinal bacterial collection.</title>
        <authorList>
            <person name="Pauvert C."/>
            <person name="Hitch T.C.A."/>
            <person name="Clavel T."/>
        </authorList>
    </citation>
    <scope>NUCLEOTIDE SEQUENCE [LARGE SCALE GENOMIC DNA]</scope>
    <source>
        <strain evidence="13 14">CLA-AA-H249</strain>
    </source>
</reference>
<evidence type="ECO:0000256" key="10">
    <source>
        <dbReference type="ARBA" id="ARBA00023136"/>
    </source>
</evidence>
<comment type="subcellular location">
    <subcellularLocation>
        <location evidence="2">Cell membrane</location>
        <topology evidence="2">Multi-pass membrane protein</topology>
    </subcellularLocation>
</comment>
<evidence type="ECO:0000256" key="6">
    <source>
        <dbReference type="ARBA" id="ARBA00022692"/>
    </source>
</evidence>
<dbReference type="GO" id="GO:0004673">
    <property type="term" value="F:protein histidine kinase activity"/>
    <property type="evidence" value="ECO:0007669"/>
    <property type="project" value="UniProtKB-EC"/>
</dbReference>
<dbReference type="InterPro" id="IPR005467">
    <property type="entry name" value="His_kinase_dom"/>
</dbReference>
<dbReference type="Pfam" id="PF02518">
    <property type="entry name" value="HATPase_c"/>
    <property type="match status" value="1"/>
</dbReference>
<evidence type="ECO:0000313" key="13">
    <source>
        <dbReference type="EMBL" id="MEQ2711722.1"/>
    </source>
</evidence>
<evidence type="ECO:0000256" key="8">
    <source>
        <dbReference type="ARBA" id="ARBA00022989"/>
    </source>
</evidence>
<feature type="domain" description="Histidine kinase" evidence="12">
    <location>
        <begin position="126"/>
        <end position="331"/>
    </location>
</feature>
<name>A0ABV1IZK1_9FIRM</name>
<keyword evidence="5 13" id="KW-0808">Transferase</keyword>
<evidence type="ECO:0000256" key="11">
    <source>
        <dbReference type="SAM" id="Phobius"/>
    </source>
</evidence>
<evidence type="ECO:0000256" key="7">
    <source>
        <dbReference type="ARBA" id="ARBA00022777"/>
    </source>
</evidence>
<keyword evidence="8 11" id="KW-1133">Transmembrane helix</keyword>
<dbReference type="PANTHER" id="PTHR45453:SF2">
    <property type="entry name" value="HISTIDINE KINASE"/>
    <property type="match status" value="1"/>
</dbReference>
<keyword evidence="7 13" id="KW-0418">Kinase</keyword>
<dbReference type="InterPro" id="IPR036890">
    <property type="entry name" value="HATPase_C_sf"/>
</dbReference>